<organism evidence="1 2">
    <name type="scientific">Crotalaria pallida</name>
    <name type="common">Smooth rattlebox</name>
    <name type="synonym">Crotalaria striata</name>
    <dbReference type="NCBI Taxonomy" id="3830"/>
    <lineage>
        <taxon>Eukaryota</taxon>
        <taxon>Viridiplantae</taxon>
        <taxon>Streptophyta</taxon>
        <taxon>Embryophyta</taxon>
        <taxon>Tracheophyta</taxon>
        <taxon>Spermatophyta</taxon>
        <taxon>Magnoliopsida</taxon>
        <taxon>eudicotyledons</taxon>
        <taxon>Gunneridae</taxon>
        <taxon>Pentapetalae</taxon>
        <taxon>rosids</taxon>
        <taxon>fabids</taxon>
        <taxon>Fabales</taxon>
        <taxon>Fabaceae</taxon>
        <taxon>Papilionoideae</taxon>
        <taxon>50 kb inversion clade</taxon>
        <taxon>genistoids sensu lato</taxon>
        <taxon>core genistoids</taxon>
        <taxon>Crotalarieae</taxon>
        <taxon>Crotalaria</taxon>
    </lineage>
</organism>
<dbReference type="EMBL" id="JAYWIO010000004">
    <property type="protein sequence ID" value="KAK7268907.1"/>
    <property type="molecule type" value="Genomic_DNA"/>
</dbReference>
<keyword evidence="2" id="KW-1185">Reference proteome</keyword>
<protein>
    <submittedName>
        <fullName evidence="1">Uncharacterized protein</fullName>
    </submittedName>
</protein>
<proteinExistence type="predicted"/>
<dbReference type="AlphaFoldDB" id="A0AAN9F304"/>
<comment type="caution">
    <text evidence="1">The sequence shown here is derived from an EMBL/GenBank/DDBJ whole genome shotgun (WGS) entry which is preliminary data.</text>
</comment>
<name>A0AAN9F304_CROPI</name>
<gene>
    <name evidence="1" type="ORF">RIF29_21616</name>
</gene>
<accession>A0AAN9F304</accession>
<reference evidence="1 2" key="1">
    <citation type="submission" date="2024-01" db="EMBL/GenBank/DDBJ databases">
        <title>The genomes of 5 underutilized Papilionoideae crops provide insights into root nodulation and disease resistanc.</title>
        <authorList>
            <person name="Yuan L."/>
        </authorList>
    </citation>
    <scope>NUCLEOTIDE SEQUENCE [LARGE SCALE GENOMIC DNA]</scope>
    <source>
        <strain evidence="1">ZHUSHIDOU_FW_LH</strain>
        <tissue evidence="1">Leaf</tissue>
    </source>
</reference>
<dbReference type="Proteomes" id="UP001372338">
    <property type="component" value="Unassembled WGS sequence"/>
</dbReference>
<evidence type="ECO:0000313" key="1">
    <source>
        <dbReference type="EMBL" id="KAK7268907.1"/>
    </source>
</evidence>
<evidence type="ECO:0000313" key="2">
    <source>
        <dbReference type="Proteomes" id="UP001372338"/>
    </source>
</evidence>
<sequence length="91" mass="10328">MLTITQLLSSIYVRFKILNMRAANRGLNFRTHGLALNFRIVDNKVIQPSMVPKELAKVNLVDPGLDDLREFFLSKYYDSKLLALAIFAKAG</sequence>